<evidence type="ECO:0000256" key="8">
    <source>
        <dbReference type="ARBA" id="ARBA00018312"/>
    </source>
</evidence>
<dbReference type="GO" id="GO:0003989">
    <property type="term" value="F:acetyl-CoA carboxylase activity"/>
    <property type="evidence" value="ECO:0007669"/>
    <property type="project" value="InterPro"/>
</dbReference>
<comment type="catalytic activity">
    <reaction evidence="18">
        <text>N(6)-carboxybiotinyl-L-lysyl-[protein] + acetyl-CoA = N(6)-biotinyl-L-lysyl-[protein] + malonyl-CoA</text>
        <dbReference type="Rhea" id="RHEA:54728"/>
        <dbReference type="Rhea" id="RHEA-COMP:10505"/>
        <dbReference type="Rhea" id="RHEA-COMP:10506"/>
        <dbReference type="ChEBI" id="CHEBI:57288"/>
        <dbReference type="ChEBI" id="CHEBI:57384"/>
        <dbReference type="ChEBI" id="CHEBI:83144"/>
        <dbReference type="ChEBI" id="CHEBI:83145"/>
        <dbReference type="EC" id="2.1.3.15"/>
    </reaction>
</comment>
<keyword evidence="11 21" id="KW-0808">Transferase</keyword>
<evidence type="ECO:0000256" key="10">
    <source>
        <dbReference type="ARBA" id="ARBA00022516"/>
    </source>
</evidence>
<dbReference type="GO" id="GO:0005524">
    <property type="term" value="F:ATP binding"/>
    <property type="evidence" value="ECO:0007669"/>
    <property type="project" value="UniProtKB-KW"/>
</dbReference>
<comment type="subunit">
    <text evidence="6">Acetyl-CoA carboxylase is a heterotetramer composed of biotin carboxyl carrier protein (AccB), biotin carboxylase (AccC) and two subunits of ACCase subunit beta/alpha.</text>
</comment>
<evidence type="ECO:0000259" key="20">
    <source>
        <dbReference type="PROSITE" id="PS50989"/>
    </source>
</evidence>
<evidence type="ECO:0000256" key="15">
    <source>
        <dbReference type="ARBA" id="ARBA00023098"/>
    </source>
</evidence>
<evidence type="ECO:0000256" key="3">
    <source>
        <dbReference type="ARBA" id="ARBA00004956"/>
    </source>
</evidence>
<evidence type="ECO:0000256" key="16">
    <source>
        <dbReference type="ARBA" id="ARBA00023160"/>
    </source>
</evidence>
<dbReference type="InterPro" id="IPR011762">
    <property type="entry name" value="COA_CT_N"/>
</dbReference>
<gene>
    <name evidence="21" type="ORF">SAMN05660337_3407</name>
</gene>
<dbReference type="STRING" id="246191.SAMN05660337_3407"/>
<keyword evidence="14" id="KW-0067">ATP-binding</keyword>
<evidence type="ECO:0000256" key="12">
    <source>
        <dbReference type="ARBA" id="ARBA00022741"/>
    </source>
</evidence>
<keyword evidence="22" id="KW-1185">Reference proteome</keyword>
<evidence type="ECO:0000256" key="18">
    <source>
        <dbReference type="ARBA" id="ARBA00049152"/>
    </source>
</evidence>
<reference evidence="22" key="1">
    <citation type="submission" date="2016-10" db="EMBL/GenBank/DDBJ databases">
        <authorList>
            <person name="Varghese N."/>
            <person name="Submissions S."/>
        </authorList>
    </citation>
    <scope>NUCLEOTIDE SEQUENCE [LARGE SCALE GENOMIC DNA]</scope>
    <source>
        <strain evidence="22">DSM 16995</strain>
    </source>
</reference>
<evidence type="ECO:0000256" key="9">
    <source>
        <dbReference type="ARBA" id="ARBA00022490"/>
    </source>
</evidence>
<evidence type="ECO:0000256" key="7">
    <source>
        <dbReference type="ARBA" id="ARBA00011883"/>
    </source>
</evidence>
<evidence type="ECO:0000259" key="19">
    <source>
        <dbReference type="PROSITE" id="PS50980"/>
    </source>
</evidence>
<dbReference type="EC" id="2.1.3.15" evidence="7"/>
<evidence type="ECO:0000256" key="11">
    <source>
        <dbReference type="ARBA" id="ARBA00022679"/>
    </source>
</evidence>
<dbReference type="InterPro" id="IPR001095">
    <property type="entry name" value="Acetyl_CoA_COase_a_su"/>
</dbReference>
<evidence type="ECO:0000256" key="1">
    <source>
        <dbReference type="ARBA" id="ARBA00001947"/>
    </source>
</evidence>
<dbReference type="Gene3D" id="3.90.226.10">
    <property type="entry name" value="2-enoyl-CoA Hydratase, Chain A, domain 1"/>
    <property type="match status" value="2"/>
</dbReference>
<proteinExistence type="inferred from homology"/>
<dbReference type="GO" id="GO:0009317">
    <property type="term" value="C:acetyl-CoA carboxylase complex"/>
    <property type="evidence" value="ECO:0007669"/>
    <property type="project" value="InterPro"/>
</dbReference>
<evidence type="ECO:0000256" key="2">
    <source>
        <dbReference type="ARBA" id="ARBA00004496"/>
    </source>
</evidence>
<keyword evidence="15" id="KW-0443">Lipid metabolism</keyword>
<dbReference type="InterPro" id="IPR000438">
    <property type="entry name" value="Acetyl_CoA_COase_Trfase_b_su"/>
</dbReference>
<dbReference type="InterPro" id="IPR011763">
    <property type="entry name" value="COA_CT_C"/>
</dbReference>
<comment type="pathway">
    <text evidence="3">Lipid metabolism; malonyl-CoA biosynthesis; malonyl-CoA from acetyl-CoA: step 1/1.</text>
</comment>
<keyword evidence="16" id="KW-0275">Fatty acid biosynthesis</keyword>
<organism evidence="21 22">
    <name type="scientific">Maridesulfovibrio ferrireducens</name>
    <dbReference type="NCBI Taxonomy" id="246191"/>
    <lineage>
        <taxon>Bacteria</taxon>
        <taxon>Pseudomonadati</taxon>
        <taxon>Thermodesulfobacteriota</taxon>
        <taxon>Desulfovibrionia</taxon>
        <taxon>Desulfovibrionales</taxon>
        <taxon>Desulfovibrionaceae</taxon>
        <taxon>Maridesulfovibrio</taxon>
    </lineage>
</organism>
<dbReference type="SUPFAM" id="SSF52096">
    <property type="entry name" value="ClpP/crotonase"/>
    <property type="match status" value="2"/>
</dbReference>
<dbReference type="EMBL" id="FNGA01000007">
    <property type="protein sequence ID" value="SDL62021.1"/>
    <property type="molecule type" value="Genomic_DNA"/>
</dbReference>
<dbReference type="PANTHER" id="PTHR42853:SF3">
    <property type="entry name" value="ACETYL-COENZYME A CARBOXYLASE CARBOXYL TRANSFERASE SUBUNIT ALPHA, CHLOROPLASTIC"/>
    <property type="match status" value="1"/>
</dbReference>
<keyword evidence="12" id="KW-0547">Nucleotide-binding</keyword>
<sequence>MDIEKKLDGLIKRVQYARDILGDTEDRRLTAFAQKLDTFLDRNINLTQEELWDKLNTVAESLAVLEKDIDNTLTPMDKVRIVRHSERICLKDILENVYDNYTVVGGKDDMSIDPGMVIARAYISRRIGKKVHNQPVMVVGQEKGHGQEFRNGGCIKPWGNANALRYMKVAARENIPIHTYVFTPGSFPIEDYPGAAQQIAENIYEMCGLDVPIISVISEGGSGGAEAIAMADKRLMLSHGYYSVISPEGAAAIEGRLRGGQRAPTELIESCAKNQRITAKDNLGFGYIDGIIKEPALGSRPEHFEFYKTIRAEVIRATDEVVLSVKGLSPFRGVAIKSRNKKELTDESVFVRWSINSNEKDRLLWKRYKKYRRMAQDAYEDKRTLVEKINSAKVDAMAAAYSTIRYDLIRKYQSKLQRFVEETKDELHVITNKVDQLKQRVIGKVGFSTKESSEVEFALTKLSAQKDDDIPPADYRHFVSPRASEDREITCPNAEKDGCLEIWSRDLFDEFGGVCPTCGHHFPMEYRWYLANVFDWGTVREFNKSICASNPTNFPNYQNRLDAAKEKTGLQSGCITFEGHIKHTKVTCATLVAPFRGGSVGAAEGEKFIRALELAGKKRYPFLAYVHGTAGIRIQEGTNGLIQMPRCTLAVRRYIESGGLYIVLYDTNSYAGPVASFLGCSPYQYAVRSSRLGFAGPGVIKETTGLDIPPDYHSAYNALSRGHIQDIWDRRDIRRNLHQAFLTVGGRNLYYR</sequence>
<dbReference type="PROSITE" id="PS50980">
    <property type="entry name" value="COA_CT_NTER"/>
    <property type="match status" value="1"/>
</dbReference>
<dbReference type="PROSITE" id="PS50989">
    <property type="entry name" value="COA_CT_CTER"/>
    <property type="match status" value="1"/>
</dbReference>
<dbReference type="PRINTS" id="PR01070">
    <property type="entry name" value="ACCCTRFRASEB"/>
</dbReference>
<comment type="subcellular location">
    <subcellularLocation>
        <location evidence="2">Cytoplasm</location>
    </subcellularLocation>
</comment>
<dbReference type="InterPro" id="IPR029045">
    <property type="entry name" value="ClpP/crotonase-like_dom_sf"/>
</dbReference>
<evidence type="ECO:0000256" key="14">
    <source>
        <dbReference type="ARBA" id="ARBA00022840"/>
    </source>
</evidence>
<dbReference type="AlphaFoldDB" id="A0A1G9LJ81"/>
<dbReference type="GO" id="GO:2001295">
    <property type="term" value="P:malonyl-CoA biosynthetic process"/>
    <property type="evidence" value="ECO:0007669"/>
    <property type="project" value="UniProtKB-UniPathway"/>
</dbReference>
<dbReference type="PANTHER" id="PTHR42853">
    <property type="entry name" value="ACETYL-COENZYME A CARBOXYLASE CARBOXYL TRANSFERASE SUBUNIT ALPHA"/>
    <property type="match status" value="1"/>
</dbReference>
<dbReference type="GO" id="GO:0006633">
    <property type="term" value="P:fatty acid biosynthetic process"/>
    <property type="evidence" value="ECO:0007669"/>
    <property type="project" value="UniProtKB-KW"/>
</dbReference>
<keyword evidence="13" id="KW-0276">Fatty acid metabolism</keyword>
<evidence type="ECO:0000256" key="6">
    <source>
        <dbReference type="ARBA" id="ARBA00011664"/>
    </source>
</evidence>
<dbReference type="OrthoDB" id="9772975at2"/>
<comment type="similarity">
    <text evidence="4">In the C-terminal section; belongs to the AccA family.</text>
</comment>
<comment type="cofactor">
    <cofactor evidence="1">
        <name>Zn(2+)</name>
        <dbReference type="ChEBI" id="CHEBI:29105"/>
    </cofactor>
</comment>
<dbReference type="UniPathway" id="UPA00655">
    <property type="reaction ID" value="UER00711"/>
</dbReference>
<feature type="domain" description="CoA carboxyltransferase C-terminal" evidence="20">
    <location>
        <begin position="57"/>
        <end position="320"/>
    </location>
</feature>
<evidence type="ECO:0000313" key="22">
    <source>
        <dbReference type="Proteomes" id="UP000199053"/>
    </source>
</evidence>
<name>A0A1G9LJ81_9BACT</name>
<accession>A0A1G9LJ81</accession>
<feature type="domain" description="CoA carboxyltransferase N-terminal" evidence="19">
    <location>
        <begin position="492"/>
        <end position="752"/>
    </location>
</feature>
<comment type="function">
    <text evidence="17">Component of the acetyl coenzyme A carboxylase (ACC) complex. Biotin carboxylase (BC) catalyzes the carboxylation of biotin on its carrier protein (BCCP) and then the CO(2) group is transferred by the transcarboxylase to acetyl-CoA to form malonyl-CoA.</text>
</comment>
<dbReference type="Pfam" id="PF03255">
    <property type="entry name" value="ACCA"/>
    <property type="match status" value="1"/>
</dbReference>
<dbReference type="GO" id="GO:0016743">
    <property type="term" value="F:carboxyl- or carbamoyltransferase activity"/>
    <property type="evidence" value="ECO:0007669"/>
    <property type="project" value="InterPro"/>
</dbReference>
<evidence type="ECO:0000256" key="13">
    <source>
        <dbReference type="ARBA" id="ARBA00022832"/>
    </source>
</evidence>
<dbReference type="RefSeq" id="WP_092163283.1">
    <property type="nucleotide sequence ID" value="NZ_FNGA01000007.1"/>
</dbReference>
<evidence type="ECO:0000313" key="21">
    <source>
        <dbReference type="EMBL" id="SDL62021.1"/>
    </source>
</evidence>
<protein>
    <recommendedName>
        <fullName evidence="8">Acetyl-coenzyme A carboxylase carboxyl transferase subunits beta/alpha</fullName>
        <ecNumber evidence="7">2.1.3.15</ecNumber>
    </recommendedName>
</protein>
<comment type="similarity">
    <text evidence="5">In the N-terminal section; belongs to the AccD/PCCB family.</text>
</comment>
<dbReference type="Proteomes" id="UP000199053">
    <property type="component" value="Unassembled WGS sequence"/>
</dbReference>
<evidence type="ECO:0000256" key="4">
    <source>
        <dbReference type="ARBA" id="ARBA00006276"/>
    </source>
</evidence>
<evidence type="ECO:0000256" key="5">
    <source>
        <dbReference type="ARBA" id="ARBA00010284"/>
    </source>
</evidence>
<keyword evidence="9" id="KW-0963">Cytoplasm</keyword>
<keyword evidence="10" id="KW-0444">Lipid biosynthesis</keyword>
<evidence type="ECO:0000256" key="17">
    <source>
        <dbReference type="ARBA" id="ARBA00025280"/>
    </source>
</evidence>